<sequence>MTPDPIPRPDLIGIASPADKGDLALSLYLCAVRENGDARRNEMQLQGGVMRYPPLTVDLHYLLTPHSTADLQTRALDEHRLLGRAAQVLYDHSIVRSPYLEGTLAENEEELRITSVGLEPDQITRYWSFGDLPYKLSLVYRVGPVLLESNRVKPTSRVVERRIKLQEKEGG</sequence>
<name>A0A7X0STB3_9BACL</name>
<gene>
    <name evidence="2" type="ORF">H7C18_32345</name>
</gene>
<comment type="caution">
    <text evidence="2">The sequence shown here is derived from an EMBL/GenBank/DDBJ whole genome shotgun (WGS) entry which is preliminary data.</text>
</comment>
<keyword evidence="3" id="KW-1185">Reference proteome</keyword>
<dbReference type="Pfam" id="PF14065">
    <property type="entry name" value="Pvc16_N"/>
    <property type="match status" value="1"/>
</dbReference>
<proteinExistence type="predicted"/>
<evidence type="ECO:0000259" key="1">
    <source>
        <dbReference type="Pfam" id="PF14065"/>
    </source>
</evidence>
<organism evidence="2 3">
    <name type="scientific">Cohnella zeiphila</name>
    <dbReference type="NCBI Taxonomy" id="2761120"/>
    <lineage>
        <taxon>Bacteria</taxon>
        <taxon>Bacillati</taxon>
        <taxon>Bacillota</taxon>
        <taxon>Bacilli</taxon>
        <taxon>Bacillales</taxon>
        <taxon>Paenibacillaceae</taxon>
        <taxon>Cohnella</taxon>
    </lineage>
</organism>
<dbReference type="InterPro" id="IPR025351">
    <property type="entry name" value="Pvc16_N"/>
</dbReference>
<protein>
    <submittedName>
        <fullName evidence="2">DUF4255 domain-containing protein</fullName>
    </submittedName>
</protein>
<dbReference type="AlphaFoldDB" id="A0A7X0STB3"/>
<reference evidence="2 3" key="1">
    <citation type="submission" date="2020-08" db="EMBL/GenBank/DDBJ databases">
        <title>Cohnella phylogeny.</title>
        <authorList>
            <person name="Dunlap C."/>
        </authorList>
    </citation>
    <scope>NUCLEOTIDE SEQUENCE [LARGE SCALE GENOMIC DNA]</scope>
    <source>
        <strain evidence="2 3">CBP 2801</strain>
    </source>
</reference>
<feature type="domain" description="Pvc16 N-terminal" evidence="1">
    <location>
        <begin position="16"/>
        <end position="160"/>
    </location>
</feature>
<evidence type="ECO:0000313" key="3">
    <source>
        <dbReference type="Proteomes" id="UP000564644"/>
    </source>
</evidence>
<evidence type="ECO:0000313" key="2">
    <source>
        <dbReference type="EMBL" id="MBB6735611.1"/>
    </source>
</evidence>
<dbReference type="Proteomes" id="UP000564644">
    <property type="component" value="Unassembled WGS sequence"/>
</dbReference>
<dbReference type="EMBL" id="JACJVO010000051">
    <property type="protein sequence ID" value="MBB6735611.1"/>
    <property type="molecule type" value="Genomic_DNA"/>
</dbReference>
<accession>A0A7X0STB3</accession>